<dbReference type="PANTHER" id="PTHR13393">
    <property type="entry name" value="SAM-DEPENDENT METHYLTRANSFERASE"/>
    <property type="match status" value="1"/>
</dbReference>
<dbReference type="GO" id="GO:0008168">
    <property type="term" value="F:methyltransferase activity"/>
    <property type="evidence" value="ECO:0007669"/>
    <property type="project" value="UniProtKB-KW"/>
</dbReference>
<keyword evidence="7" id="KW-1185">Reference proteome</keyword>
<evidence type="ECO:0000256" key="3">
    <source>
        <dbReference type="ARBA" id="ARBA00022679"/>
    </source>
</evidence>
<dbReference type="EMBL" id="JAHRHJ020000006">
    <property type="protein sequence ID" value="KAH9311752.1"/>
    <property type="molecule type" value="Genomic_DNA"/>
</dbReference>
<comment type="caution">
    <text evidence="6">The sequence shown here is derived from an EMBL/GenBank/DDBJ whole genome shotgun (WGS) entry which is preliminary data.</text>
</comment>
<dbReference type="InterPro" id="IPR017182">
    <property type="entry name" value="METTL16/PsiM"/>
</dbReference>
<dbReference type="GO" id="GO:0005634">
    <property type="term" value="C:nucleus"/>
    <property type="evidence" value="ECO:0007669"/>
    <property type="project" value="TreeGrafter"/>
</dbReference>
<dbReference type="PANTHER" id="PTHR13393:SF0">
    <property type="entry name" value="RNA N6-ADENOSINE-METHYLTRANSFERASE METTL16"/>
    <property type="match status" value="1"/>
</dbReference>
<evidence type="ECO:0000313" key="6">
    <source>
        <dbReference type="EMBL" id="KAH9311752.1"/>
    </source>
</evidence>
<proteinExistence type="inferred from homology"/>
<dbReference type="PIRSF" id="PIRSF037350">
    <property type="entry name" value="Mtase_ZK1128_prd"/>
    <property type="match status" value="1"/>
</dbReference>
<feature type="binding site" evidence="5">
    <location>
        <position position="14"/>
    </location>
    <ligand>
        <name>S-adenosyl-L-methionine</name>
        <dbReference type="ChEBI" id="CHEBI:59789"/>
    </ligand>
</feature>
<feature type="binding site" evidence="5">
    <location>
        <position position="198"/>
    </location>
    <ligand>
        <name>S-adenosyl-L-methionine</name>
        <dbReference type="ChEBI" id="CHEBI:59789"/>
    </ligand>
</feature>
<sequence>WIPDGQLCPTVPNRLNYIHWIEDLLSSHLLSNQSQNNGVTGFDIGTGANCIYPLIGAALHGWRFVATDVTQVALEWAQKNVESNPHLVELIEIRNAGEEMFGKIVFNQSYKAASSEGLSSGGNISENASEQYVLDGNSQVSTSLKDREPCKEAKPLELLSLEVPHFEGSGSISKNYKGPSVLLGVIREGEHFDFCMCNPPFFESMEETNSNPRTACGGTMEEMVCPGGEQAFITRIIEDSVQLKERIRWYTTMVGRKVSLKSLIPILRKAGVTLVQTTEFVQGRTSRWGLAWSFISSSKRTICVLPATEKMSLSFMLE</sequence>
<organism evidence="6 7">
    <name type="scientific">Taxus chinensis</name>
    <name type="common">Chinese yew</name>
    <name type="synonym">Taxus wallichiana var. chinensis</name>
    <dbReference type="NCBI Taxonomy" id="29808"/>
    <lineage>
        <taxon>Eukaryota</taxon>
        <taxon>Viridiplantae</taxon>
        <taxon>Streptophyta</taxon>
        <taxon>Embryophyta</taxon>
        <taxon>Tracheophyta</taxon>
        <taxon>Spermatophyta</taxon>
        <taxon>Pinopsida</taxon>
        <taxon>Pinidae</taxon>
        <taxon>Conifers II</taxon>
        <taxon>Cupressales</taxon>
        <taxon>Taxaceae</taxon>
        <taxon>Taxus</taxon>
    </lineage>
</organism>
<keyword evidence="2" id="KW-0489">Methyltransferase</keyword>
<dbReference type="OMA" id="MEDHIRL"/>
<dbReference type="Gene3D" id="3.40.50.150">
    <property type="entry name" value="Vaccinia Virus protein VP39"/>
    <property type="match status" value="2"/>
</dbReference>
<protein>
    <recommendedName>
        <fullName evidence="8">U6 small nuclear RNA (adenine-(43)-N(6))-methyltransferase</fullName>
    </recommendedName>
</protein>
<gene>
    <name evidence="6" type="ORF">KI387_026787</name>
</gene>
<keyword evidence="3" id="KW-0808">Transferase</keyword>
<name>A0AA38L8V3_TAXCH</name>
<dbReference type="SUPFAM" id="SSF53335">
    <property type="entry name" value="S-adenosyl-L-methionine-dependent methyltransferases"/>
    <property type="match status" value="1"/>
</dbReference>
<accession>A0AA38L8V3</accession>
<feature type="non-terminal residue" evidence="6">
    <location>
        <position position="318"/>
    </location>
</feature>
<evidence type="ECO:0008006" key="8">
    <source>
        <dbReference type="Google" id="ProtNLM"/>
    </source>
</evidence>
<evidence type="ECO:0000256" key="4">
    <source>
        <dbReference type="ARBA" id="ARBA00022691"/>
    </source>
</evidence>
<dbReference type="InterPro" id="IPR010286">
    <property type="entry name" value="METTL16/RlmF"/>
</dbReference>
<evidence type="ECO:0000313" key="7">
    <source>
        <dbReference type="Proteomes" id="UP000824469"/>
    </source>
</evidence>
<dbReference type="Proteomes" id="UP000824469">
    <property type="component" value="Unassembled WGS sequence"/>
</dbReference>
<comment type="similarity">
    <text evidence="1">Belongs to the methyltransferase superfamily. METTL16/RlmF family.</text>
</comment>
<dbReference type="GO" id="GO:0070475">
    <property type="term" value="P:rRNA base methylation"/>
    <property type="evidence" value="ECO:0007669"/>
    <property type="project" value="TreeGrafter"/>
</dbReference>
<feature type="binding site" evidence="5">
    <location>
        <position position="45"/>
    </location>
    <ligand>
        <name>S-adenosyl-L-methionine</name>
        <dbReference type="ChEBI" id="CHEBI:59789"/>
    </ligand>
</feature>
<evidence type="ECO:0000256" key="1">
    <source>
        <dbReference type="ARBA" id="ARBA00005878"/>
    </source>
</evidence>
<feature type="non-terminal residue" evidence="6">
    <location>
        <position position="1"/>
    </location>
</feature>
<reference evidence="6 7" key="1">
    <citation type="journal article" date="2021" name="Nat. Plants">
        <title>The Taxus genome provides insights into paclitaxel biosynthesis.</title>
        <authorList>
            <person name="Xiong X."/>
            <person name="Gou J."/>
            <person name="Liao Q."/>
            <person name="Li Y."/>
            <person name="Zhou Q."/>
            <person name="Bi G."/>
            <person name="Li C."/>
            <person name="Du R."/>
            <person name="Wang X."/>
            <person name="Sun T."/>
            <person name="Guo L."/>
            <person name="Liang H."/>
            <person name="Lu P."/>
            <person name="Wu Y."/>
            <person name="Zhang Z."/>
            <person name="Ro D.K."/>
            <person name="Shang Y."/>
            <person name="Huang S."/>
            <person name="Yan J."/>
        </authorList>
    </citation>
    <scope>NUCLEOTIDE SEQUENCE [LARGE SCALE GENOMIC DNA]</scope>
    <source>
        <strain evidence="6">Ta-2019</strain>
    </source>
</reference>
<evidence type="ECO:0000256" key="5">
    <source>
        <dbReference type="PIRSR" id="PIRSR037350-1"/>
    </source>
</evidence>
<evidence type="ECO:0000256" key="2">
    <source>
        <dbReference type="ARBA" id="ARBA00022603"/>
    </source>
</evidence>
<dbReference type="InterPro" id="IPR029063">
    <property type="entry name" value="SAM-dependent_MTases_sf"/>
</dbReference>
<dbReference type="Pfam" id="PF05971">
    <property type="entry name" value="Methyltransf_10"/>
    <property type="match status" value="2"/>
</dbReference>
<dbReference type="AlphaFoldDB" id="A0AA38L8V3"/>
<keyword evidence="4 5" id="KW-0949">S-adenosyl-L-methionine</keyword>
<feature type="binding site" evidence="5">
    <location>
        <position position="68"/>
    </location>
    <ligand>
        <name>S-adenosyl-L-methionine</name>
        <dbReference type="ChEBI" id="CHEBI:59789"/>
    </ligand>
</feature>